<keyword evidence="1" id="KW-0472">Membrane</keyword>
<evidence type="ECO:0008006" key="4">
    <source>
        <dbReference type="Google" id="ProtNLM"/>
    </source>
</evidence>
<dbReference type="AlphaFoldDB" id="A0A2W5F544"/>
<gene>
    <name evidence="2" type="ORF">DI598_08975</name>
</gene>
<comment type="caution">
    <text evidence="2">The sequence shown here is derived from an EMBL/GenBank/DDBJ whole genome shotgun (WGS) entry which is preliminary data.</text>
</comment>
<feature type="transmembrane region" description="Helical" evidence="1">
    <location>
        <begin position="137"/>
        <end position="161"/>
    </location>
</feature>
<feature type="transmembrane region" description="Helical" evidence="1">
    <location>
        <begin position="173"/>
        <end position="191"/>
    </location>
</feature>
<organism evidence="2 3">
    <name type="scientific">Pseudopedobacter saltans</name>
    <dbReference type="NCBI Taxonomy" id="151895"/>
    <lineage>
        <taxon>Bacteria</taxon>
        <taxon>Pseudomonadati</taxon>
        <taxon>Bacteroidota</taxon>
        <taxon>Sphingobacteriia</taxon>
        <taxon>Sphingobacteriales</taxon>
        <taxon>Sphingobacteriaceae</taxon>
        <taxon>Pseudopedobacter</taxon>
    </lineage>
</organism>
<evidence type="ECO:0000313" key="3">
    <source>
        <dbReference type="Proteomes" id="UP000249645"/>
    </source>
</evidence>
<reference evidence="2 3" key="1">
    <citation type="submission" date="2017-11" db="EMBL/GenBank/DDBJ databases">
        <title>Infants hospitalized years apart are colonized by the same room-sourced microbial strains.</title>
        <authorList>
            <person name="Brooks B."/>
            <person name="Olm M.R."/>
            <person name="Firek B.A."/>
            <person name="Baker R."/>
            <person name="Thomas B.C."/>
            <person name="Morowitz M.J."/>
            <person name="Banfield J.F."/>
        </authorList>
    </citation>
    <scope>NUCLEOTIDE SEQUENCE [LARGE SCALE GENOMIC DNA]</scope>
    <source>
        <strain evidence="2">S2_009_000_R2_76</strain>
    </source>
</reference>
<accession>A0A2W5F544</accession>
<evidence type="ECO:0000313" key="2">
    <source>
        <dbReference type="EMBL" id="PZP48967.1"/>
    </source>
</evidence>
<proteinExistence type="predicted"/>
<protein>
    <recommendedName>
        <fullName evidence="4">Phosphatidic acid phosphatase type 2/haloperoxidase domain-containing protein</fullName>
    </recommendedName>
</protein>
<dbReference type="InterPro" id="IPR036938">
    <property type="entry name" value="PAP2/HPO_sf"/>
</dbReference>
<name>A0A2W5F544_9SPHI</name>
<dbReference type="SUPFAM" id="SSF48317">
    <property type="entry name" value="Acid phosphatase/Vanadium-dependent haloperoxidase"/>
    <property type="match status" value="1"/>
</dbReference>
<dbReference type="Proteomes" id="UP000249645">
    <property type="component" value="Unassembled WGS sequence"/>
</dbReference>
<keyword evidence="1" id="KW-0812">Transmembrane</keyword>
<dbReference type="EMBL" id="QFOI01000135">
    <property type="protein sequence ID" value="PZP48967.1"/>
    <property type="molecule type" value="Genomic_DNA"/>
</dbReference>
<sequence>MRKEYIQYIARFFSVVGHPLLTISILVYFLSHQELSSKDANRISMIIIGGITIPILLHNLWKTRKGDYSNFDVSNQQQRKKFFPFAIALLTIVSIYFWWSGQSPVLVHSTFIFLILLILFAFVNFKIKASMHAGINFYIVSILLHYNLGIGIGVLLLSVLVALSRLVLKRHTLVEIVIGTIIGLACGWVNTRFL</sequence>
<feature type="transmembrane region" description="Helical" evidence="1">
    <location>
        <begin position="12"/>
        <end position="31"/>
    </location>
</feature>
<keyword evidence="1" id="KW-1133">Transmembrane helix</keyword>
<evidence type="ECO:0000256" key="1">
    <source>
        <dbReference type="SAM" id="Phobius"/>
    </source>
</evidence>
<feature type="transmembrane region" description="Helical" evidence="1">
    <location>
        <begin position="43"/>
        <end position="61"/>
    </location>
</feature>
<feature type="transmembrane region" description="Helical" evidence="1">
    <location>
        <begin position="105"/>
        <end position="125"/>
    </location>
</feature>
<feature type="transmembrane region" description="Helical" evidence="1">
    <location>
        <begin position="82"/>
        <end position="99"/>
    </location>
</feature>